<dbReference type="InterPro" id="IPR028082">
    <property type="entry name" value="Peripla_BP_I"/>
</dbReference>
<dbReference type="GO" id="GO:0003700">
    <property type="term" value="F:DNA-binding transcription factor activity"/>
    <property type="evidence" value="ECO:0007669"/>
    <property type="project" value="InterPro"/>
</dbReference>
<keyword evidence="1" id="KW-0805">Transcription regulation</keyword>
<dbReference type="Gene3D" id="1.10.10.10">
    <property type="entry name" value="Winged helix-like DNA-binding domain superfamily/Winged helix DNA-binding domain"/>
    <property type="match status" value="1"/>
</dbReference>
<keyword evidence="6" id="KW-1185">Reference proteome</keyword>
<dbReference type="Pfam" id="PF00392">
    <property type="entry name" value="GntR"/>
    <property type="match status" value="1"/>
</dbReference>
<organism evidence="5 6">
    <name type="scientific">Victivallis lenta</name>
    <dbReference type="NCBI Taxonomy" id="2606640"/>
    <lineage>
        <taxon>Bacteria</taxon>
        <taxon>Pseudomonadati</taxon>
        <taxon>Lentisphaerota</taxon>
        <taxon>Lentisphaeria</taxon>
        <taxon>Victivallales</taxon>
        <taxon>Victivallaceae</taxon>
        <taxon>Victivallis</taxon>
    </lineage>
</organism>
<sequence>MRNQTQSSYMRIRHYVFDWLASREGSVTRLPSNRELAEKFGVSQPTVVRALQELVREGYLTNRRGVGLFSNPDRIGTRESRIWGFVFGDGRWAYLSRDAFHTAGCIGGELLERDSHNLLKMITMGETGQESFPELSTLSGICWWCPDEKLIPNLLHIAELVPVVAVSRRIPGIDCYYFDFEQENYETARQLISGGCRRLCLVKDGPHPEAVRGVERACAEAGLAFPSGYVLTPERESELELEKMVSLGCAPDGIIFNCRAIGFPETIRRHPELEHCRIASDALWVDRKWQYDGLRLRTHYEKIAGEIIDLLETGANAMPRLARRLPVTREIVTGNTTYQGNQQETES</sequence>
<dbReference type="CDD" id="cd07377">
    <property type="entry name" value="WHTH_GntR"/>
    <property type="match status" value="1"/>
</dbReference>
<dbReference type="InterPro" id="IPR036388">
    <property type="entry name" value="WH-like_DNA-bd_sf"/>
</dbReference>
<proteinExistence type="predicted"/>
<dbReference type="EMBL" id="VUNS01000006">
    <property type="protein sequence ID" value="MST96869.1"/>
    <property type="molecule type" value="Genomic_DNA"/>
</dbReference>
<comment type="caution">
    <text evidence="5">The sequence shown here is derived from an EMBL/GenBank/DDBJ whole genome shotgun (WGS) entry which is preliminary data.</text>
</comment>
<dbReference type="SUPFAM" id="SSF53822">
    <property type="entry name" value="Periplasmic binding protein-like I"/>
    <property type="match status" value="1"/>
</dbReference>
<evidence type="ECO:0000259" key="4">
    <source>
        <dbReference type="PROSITE" id="PS50949"/>
    </source>
</evidence>
<dbReference type="InterPro" id="IPR000524">
    <property type="entry name" value="Tscrpt_reg_HTH_GntR"/>
</dbReference>
<reference evidence="5 6" key="1">
    <citation type="submission" date="2019-08" db="EMBL/GenBank/DDBJ databases">
        <title>In-depth cultivation of the pig gut microbiome towards novel bacterial diversity and tailored functional studies.</title>
        <authorList>
            <person name="Wylensek D."/>
            <person name="Hitch T.C.A."/>
            <person name="Clavel T."/>
        </authorList>
    </citation>
    <scope>NUCLEOTIDE SEQUENCE [LARGE SCALE GENOMIC DNA]</scope>
    <source>
        <strain evidence="5 6">BBE-744-WT-12</strain>
    </source>
</reference>
<evidence type="ECO:0000256" key="2">
    <source>
        <dbReference type="ARBA" id="ARBA00023125"/>
    </source>
</evidence>
<dbReference type="PANTHER" id="PTHR44846">
    <property type="entry name" value="MANNOSYL-D-GLYCERATE TRANSPORT/METABOLISM SYSTEM REPRESSOR MNGR-RELATED"/>
    <property type="match status" value="1"/>
</dbReference>
<dbReference type="PRINTS" id="PR00035">
    <property type="entry name" value="HTHGNTR"/>
</dbReference>
<accession>A0A844G376</accession>
<dbReference type="Proteomes" id="UP000435649">
    <property type="component" value="Unassembled WGS sequence"/>
</dbReference>
<evidence type="ECO:0000256" key="3">
    <source>
        <dbReference type="ARBA" id="ARBA00023163"/>
    </source>
</evidence>
<protein>
    <submittedName>
        <fullName evidence="5">GntR family transcriptional regulator</fullName>
    </submittedName>
</protein>
<keyword evidence="2" id="KW-0238">DNA-binding</keyword>
<dbReference type="GO" id="GO:0003677">
    <property type="term" value="F:DNA binding"/>
    <property type="evidence" value="ECO:0007669"/>
    <property type="project" value="UniProtKB-KW"/>
</dbReference>
<evidence type="ECO:0000313" key="6">
    <source>
        <dbReference type="Proteomes" id="UP000435649"/>
    </source>
</evidence>
<evidence type="ECO:0000256" key="1">
    <source>
        <dbReference type="ARBA" id="ARBA00023015"/>
    </source>
</evidence>
<dbReference type="PANTHER" id="PTHR44846:SF1">
    <property type="entry name" value="MANNOSYL-D-GLYCERATE TRANSPORT_METABOLISM SYSTEM REPRESSOR MNGR-RELATED"/>
    <property type="match status" value="1"/>
</dbReference>
<evidence type="ECO:0000313" key="5">
    <source>
        <dbReference type="EMBL" id="MST96869.1"/>
    </source>
</evidence>
<feature type="domain" description="HTH gntR-type" evidence="4">
    <location>
        <begin position="6"/>
        <end position="73"/>
    </location>
</feature>
<dbReference type="PROSITE" id="PS50949">
    <property type="entry name" value="HTH_GNTR"/>
    <property type="match status" value="1"/>
</dbReference>
<dbReference type="GO" id="GO:0045892">
    <property type="term" value="P:negative regulation of DNA-templated transcription"/>
    <property type="evidence" value="ECO:0007669"/>
    <property type="project" value="TreeGrafter"/>
</dbReference>
<keyword evidence="3" id="KW-0804">Transcription</keyword>
<dbReference type="RefSeq" id="WP_154417647.1">
    <property type="nucleotide sequence ID" value="NZ_VUNS01000006.1"/>
</dbReference>
<dbReference type="AlphaFoldDB" id="A0A844G376"/>
<dbReference type="InterPro" id="IPR050679">
    <property type="entry name" value="Bact_HTH_transcr_reg"/>
</dbReference>
<name>A0A844G376_9BACT</name>
<gene>
    <name evidence="5" type="ORF">FYJ85_07385</name>
</gene>
<dbReference type="SMART" id="SM00345">
    <property type="entry name" value="HTH_GNTR"/>
    <property type="match status" value="1"/>
</dbReference>
<dbReference type="InterPro" id="IPR036390">
    <property type="entry name" value="WH_DNA-bd_sf"/>
</dbReference>
<dbReference type="Gene3D" id="3.40.50.2300">
    <property type="match status" value="2"/>
</dbReference>
<dbReference type="SUPFAM" id="SSF46785">
    <property type="entry name" value="Winged helix' DNA-binding domain"/>
    <property type="match status" value="1"/>
</dbReference>